<feature type="compositionally biased region" description="Basic and acidic residues" evidence="1">
    <location>
        <begin position="110"/>
        <end position="128"/>
    </location>
</feature>
<comment type="caution">
    <text evidence="3">The sequence shown here is derived from an EMBL/GenBank/DDBJ whole genome shotgun (WGS) entry which is preliminary data.</text>
</comment>
<feature type="transmembrane region" description="Helical" evidence="2">
    <location>
        <begin position="668"/>
        <end position="686"/>
    </location>
</feature>
<feature type="region of interest" description="Disordered" evidence="1">
    <location>
        <begin position="297"/>
        <end position="423"/>
    </location>
</feature>
<feature type="region of interest" description="Disordered" evidence="1">
    <location>
        <begin position="547"/>
        <end position="623"/>
    </location>
</feature>
<feature type="compositionally biased region" description="Pro residues" evidence="1">
    <location>
        <begin position="581"/>
        <end position="590"/>
    </location>
</feature>
<proteinExistence type="predicted"/>
<feature type="region of interest" description="Disordered" evidence="1">
    <location>
        <begin position="438"/>
        <end position="531"/>
    </location>
</feature>
<evidence type="ECO:0000313" key="4">
    <source>
        <dbReference type="Proteomes" id="UP001501581"/>
    </source>
</evidence>
<feature type="compositionally biased region" description="Basic and acidic residues" evidence="1">
    <location>
        <begin position="299"/>
        <end position="309"/>
    </location>
</feature>
<evidence type="ECO:0000313" key="3">
    <source>
        <dbReference type="EMBL" id="GAA1098992.1"/>
    </source>
</evidence>
<keyword evidence="2" id="KW-1133">Transmembrane helix</keyword>
<sequence length="781" mass="80731">MEEQASAAEGTPRSGLIDRWLATRTADDDAAAEGHTSASPHEEPPGTVQSAPARTRGDGPRSALSRLAERRAARGGQPRDFAAEILGALGDAPSTQSATPPSDDVVAARVTEHPEPADAQRTRPHTDEPVPSSSAAPVVDLADVAAAASPVEQPAGRLSLAGLRARRKEAGFDPLDTRIAGLESLVSEPAPLPAPDDDASARIATPAQEPITPVAYVAERDAERDAASGGEQTPTHAEPDRAVAGAEAPESEHADATQGAESAALAPIAPAEVAPAEVAPAEAVPVVPDAALAVAGSVPERDERAERLARMVRSRRGGEPEPAPAPQTARAEEQPVAEAPVTEPVIAPVPAAPPAALGEPQLPPRPAPRIDPLATLATPAAPPAETPANPAPTPPIDPLASLTTASQGPATPTPTTPATFDAPEIPAGVDVFASLRDSVASPPKKPLDAPVDVLAPLRDAHGMPAPSTTETAAEPAATTPSLDPPRQGGAHSAGPDPAADITTDAEAPKPVQAGKRRAKVDAPPPNPAADDAIMAIALEAVLRAEGGTAPAPTTASPASTVKPAAPEAPVTPPAATTRPAKPVPATPVPPQERRTPEPHSPQPHDDGDLPRKHRPPERPLTVGSGVPALVEFDPQRSTQHLLAMFLFLSVVATIGTGYLAYDSRGITEIAIAAFCGVLMLILWSAHSTAAPPRVKIEHGTLEVRSKDSHHRFDLTSPYTDLVATGTPGRRNWKVSIHRKSMRAFVIDSTMVDGREFMPVLEVCRAEARRRATDSDRRHHGQ</sequence>
<keyword evidence="2" id="KW-0812">Transmembrane</keyword>
<gene>
    <name evidence="3" type="ORF">GCM10009668_15700</name>
</gene>
<reference evidence="4" key="1">
    <citation type="journal article" date="2019" name="Int. J. Syst. Evol. Microbiol.">
        <title>The Global Catalogue of Microorganisms (GCM) 10K type strain sequencing project: providing services to taxonomists for standard genome sequencing and annotation.</title>
        <authorList>
            <consortium name="The Broad Institute Genomics Platform"/>
            <consortium name="The Broad Institute Genome Sequencing Center for Infectious Disease"/>
            <person name="Wu L."/>
            <person name="Ma J."/>
        </authorList>
    </citation>
    <scope>NUCLEOTIDE SEQUENCE [LARGE SCALE GENOMIC DNA]</scope>
    <source>
        <strain evidence="4">JCM 13008</strain>
    </source>
</reference>
<feature type="transmembrane region" description="Helical" evidence="2">
    <location>
        <begin position="641"/>
        <end position="661"/>
    </location>
</feature>
<accession>A0ABP4ECC5</accession>
<dbReference type="Proteomes" id="UP001501581">
    <property type="component" value="Unassembled WGS sequence"/>
</dbReference>
<feature type="compositionally biased region" description="Low complexity" evidence="1">
    <location>
        <begin position="334"/>
        <end position="360"/>
    </location>
</feature>
<feature type="compositionally biased region" description="Low complexity" evidence="1">
    <location>
        <begin position="464"/>
        <end position="481"/>
    </location>
</feature>
<feature type="compositionally biased region" description="Low complexity" evidence="1">
    <location>
        <begin position="548"/>
        <end position="580"/>
    </location>
</feature>
<protein>
    <submittedName>
        <fullName evidence="3">Uncharacterized protein</fullName>
    </submittedName>
</protein>
<dbReference type="PRINTS" id="PR01217">
    <property type="entry name" value="PRICHEXTENSN"/>
</dbReference>
<dbReference type="EMBL" id="BAAALG010000006">
    <property type="protein sequence ID" value="GAA1098992.1"/>
    <property type="molecule type" value="Genomic_DNA"/>
</dbReference>
<evidence type="ECO:0000256" key="2">
    <source>
        <dbReference type="SAM" id="Phobius"/>
    </source>
</evidence>
<feature type="compositionally biased region" description="Basic and acidic residues" evidence="1">
    <location>
        <begin position="591"/>
        <end position="610"/>
    </location>
</feature>
<name>A0ABP4ECC5_9ACTN</name>
<feature type="region of interest" description="Disordered" evidence="1">
    <location>
        <begin position="1"/>
        <end position="136"/>
    </location>
</feature>
<dbReference type="RefSeq" id="WP_343993081.1">
    <property type="nucleotide sequence ID" value="NZ_BAAALG010000006.1"/>
</dbReference>
<evidence type="ECO:0000256" key="1">
    <source>
        <dbReference type="SAM" id="MobiDB-lite"/>
    </source>
</evidence>
<feature type="region of interest" description="Disordered" evidence="1">
    <location>
        <begin position="205"/>
        <end position="262"/>
    </location>
</feature>
<keyword evidence="2" id="KW-0472">Membrane</keyword>
<organism evidence="3 4">
    <name type="scientific">Nocardioides dubius</name>
    <dbReference type="NCBI Taxonomy" id="317019"/>
    <lineage>
        <taxon>Bacteria</taxon>
        <taxon>Bacillati</taxon>
        <taxon>Actinomycetota</taxon>
        <taxon>Actinomycetes</taxon>
        <taxon>Propionibacteriales</taxon>
        <taxon>Nocardioidaceae</taxon>
        <taxon>Nocardioides</taxon>
    </lineage>
</organism>
<feature type="compositionally biased region" description="Pro residues" evidence="1">
    <location>
        <begin position="380"/>
        <end position="397"/>
    </location>
</feature>
<keyword evidence="4" id="KW-1185">Reference proteome</keyword>
<feature type="compositionally biased region" description="Low complexity" evidence="1">
    <location>
        <begin position="398"/>
        <end position="410"/>
    </location>
</feature>